<dbReference type="CDD" id="cd24073">
    <property type="entry name" value="ASKHA_ATPase_ROK_CYANR"/>
    <property type="match status" value="1"/>
</dbReference>
<evidence type="ECO:0000313" key="3">
    <source>
        <dbReference type="Proteomes" id="UP000597444"/>
    </source>
</evidence>
<dbReference type="Gene3D" id="3.30.420.40">
    <property type="match status" value="2"/>
</dbReference>
<gene>
    <name evidence="2" type="ORF">KSF_098420</name>
</gene>
<dbReference type="PANTHER" id="PTHR18964">
    <property type="entry name" value="ROK (REPRESSOR, ORF, KINASE) FAMILY"/>
    <property type="match status" value="1"/>
</dbReference>
<dbReference type="PANTHER" id="PTHR18964:SF149">
    <property type="entry name" value="BIFUNCTIONAL UDP-N-ACETYLGLUCOSAMINE 2-EPIMERASE_N-ACETYLMANNOSAMINE KINASE"/>
    <property type="match status" value="1"/>
</dbReference>
<comment type="similarity">
    <text evidence="1">Belongs to the ROK (NagC/XylR) family.</text>
</comment>
<dbReference type="InterPro" id="IPR043129">
    <property type="entry name" value="ATPase_NBD"/>
</dbReference>
<proteinExistence type="inferred from homology"/>
<keyword evidence="3" id="KW-1185">Reference proteome</keyword>
<dbReference type="Proteomes" id="UP000597444">
    <property type="component" value="Unassembled WGS sequence"/>
</dbReference>
<evidence type="ECO:0000256" key="1">
    <source>
        <dbReference type="ARBA" id="ARBA00006479"/>
    </source>
</evidence>
<dbReference type="Pfam" id="PF00480">
    <property type="entry name" value="ROK"/>
    <property type="match status" value="1"/>
</dbReference>
<dbReference type="SUPFAM" id="SSF46785">
    <property type="entry name" value="Winged helix' DNA-binding domain"/>
    <property type="match status" value="1"/>
</dbReference>
<sequence length="416" mass="45604">MQARTPPIDRKQMQDMNQNTLLNLIRQHAPISRPQLVSLSGLSPATVVSLTNKLIERGFVQESGVAESTGGRKAALLEICPDAGIAVGLAVRGFETTGVLVNLHGDILFAKHKEMTLRHEHARGVELLADFVMELLTHIGCSMAQVIGIGCALSGYIDARGGRCVDSWNLDWHHVEISQPLSHRLSLPVFIDNDVSCLTTYEKLFGRCKDSQNFFTVSLGRGVGLGLVINGNVYRGATGGAGEFGHTVAVAGGRRCECGKRGCLEEYVSYRGIIANYQEHRDSSSFAISATNMQPDWAMQREEEMILELLKRADQGDEAARLAFQQSGERLGIGLANLVNVLNPEYILLTGEGTIIERHLLAPMEAMLRQHIFSELGISLRILIDPLMSYENWARGAAALVLHRFFASPILPLHAQ</sequence>
<reference evidence="2" key="1">
    <citation type="submission" date="2020-10" db="EMBL/GenBank/DDBJ databases">
        <title>Taxonomic study of unclassified bacteria belonging to the class Ktedonobacteria.</title>
        <authorList>
            <person name="Yabe S."/>
            <person name="Wang C.M."/>
            <person name="Zheng Y."/>
            <person name="Sakai Y."/>
            <person name="Cavaletti L."/>
            <person name="Monciardini P."/>
            <person name="Donadio S."/>
        </authorList>
    </citation>
    <scope>NUCLEOTIDE SEQUENCE</scope>
    <source>
        <strain evidence="2">ID150040</strain>
    </source>
</reference>
<dbReference type="Gene3D" id="1.10.10.10">
    <property type="entry name" value="Winged helix-like DNA-binding domain superfamily/Winged helix DNA-binding domain"/>
    <property type="match status" value="1"/>
</dbReference>
<dbReference type="EMBL" id="BNJK01000002">
    <property type="protein sequence ID" value="GHO99794.1"/>
    <property type="molecule type" value="Genomic_DNA"/>
</dbReference>
<dbReference type="InterPro" id="IPR000600">
    <property type="entry name" value="ROK"/>
</dbReference>
<evidence type="ECO:0000313" key="2">
    <source>
        <dbReference type="EMBL" id="GHO99794.1"/>
    </source>
</evidence>
<dbReference type="SUPFAM" id="SSF53067">
    <property type="entry name" value="Actin-like ATPase domain"/>
    <property type="match status" value="1"/>
</dbReference>
<dbReference type="PROSITE" id="PS01125">
    <property type="entry name" value="ROK"/>
    <property type="match status" value="1"/>
</dbReference>
<dbReference type="InterPro" id="IPR036388">
    <property type="entry name" value="WH-like_DNA-bd_sf"/>
</dbReference>
<accession>A0A8J3IPY1</accession>
<dbReference type="InterPro" id="IPR049874">
    <property type="entry name" value="ROK_cs"/>
</dbReference>
<organism evidence="2 3">
    <name type="scientific">Reticulibacter mediterranei</name>
    <dbReference type="NCBI Taxonomy" id="2778369"/>
    <lineage>
        <taxon>Bacteria</taxon>
        <taxon>Bacillati</taxon>
        <taxon>Chloroflexota</taxon>
        <taxon>Ktedonobacteria</taxon>
        <taxon>Ktedonobacterales</taxon>
        <taxon>Reticulibacteraceae</taxon>
        <taxon>Reticulibacter</taxon>
    </lineage>
</organism>
<name>A0A8J3IPY1_9CHLR</name>
<dbReference type="InterPro" id="IPR036390">
    <property type="entry name" value="WH_DNA-bd_sf"/>
</dbReference>
<protein>
    <submittedName>
        <fullName evidence="2">Xylose repressor protein</fullName>
    </submittedName>
</protein>
<comment type="caution">
    <text evidence="2">The sequence shown here is derived from an EMBL/GenBank/DDBJ whole genome shotgun (WGS) entry which is preliminary data.</text>
</comment>
<dbReference type="RefSeq" id="WP_220210416.1">
    <property type="nucleotide sequence ID" value="NZ_BNJK01000002.1"/>
</dbReference>
<dbReference type="AlphaFoldDB" id="A0A8J3IPY1"/>